<evidence type="ECO:0000256" key="12">
    <source>
        <dbReference type="ARBA" id="ARBA00022989"/>
    </source>
</evidence>
<evidence type="ECO:0000256" key="9">
    <source>
        <dbReference type="ARBA" id="ARBA00022771"/>
    </source>
</evidence>
<reference evidence="16" key="1">
    <citation type="journal article" date="2023" name="Nat. Commun.">
        <title>Diploid and tetraploid genomes of Acorus and the evolution of monocots.</title>
        <authorList>
            <person name="Ma L."/>
            <person name="Liu K.W."/>
            <person name="Li Z."/>
            <person name="Hsiao Y.Y."/>
            <person name="Qi Y."/>
            <person name="Fu T."/>
            <person name="Tang G.D."/>
            <person name="Zhang D."/>
            <person name="Sun W.H."/>
            <person name="Liu D.K."/>
            <person name="Li Y."/>
            <person name="Chen G.Z."/>
            <person name="Liu X.D."/>
            <person name="Liao X.Y."/>
            <person name="Jiang Y.T."/>
            <person name="Yu X."/>
            <person name="Hao Y."/>
            <person name="Huang J."/>
            <person name="Zhao X.W."/>
            <person name="Ke S."/>
            <person name="Chen Y.Y."/>
            <person name="Wu W.L."/>
            <person name="Hsu J.L."/>
            <person name="Lin Y.F."/>
            <person name="Huang M.D."/>
            <person name="Li C.Y."/>
            <person name="Huang L."/>
            <person name="Wang Z.W."/>
            <person name="Zhao X."/>
            <person name="Zhong W.Y."/>
            <person name="Peng D.H."/>
            <person name="Ahmad S."/>
            <person name="Lan S."/>
            <person name="Zhang J.S."/>
            <person name="Tsai W.C."/>
            <person name="Van de Peer Y."/>
            <person name="Liu Z.J."/>
        </authorList>
    </citation>
    <scope>NUCLEOTIDE SEQUENCE</scope>
    <source>
        <strain evidence="16">SCP</strain>
    </source>
</reference>
<dbReference type="PANTHER" id="PTHR46279:SF9">
    <property type="entry name" value="OS01G0116300 PROTEIN"/>
    <property type="match status" value="1"/>
</dbReference>
<dbReference type="InterPro" id="IPR025287">
    <property type="entry name" value="WAK_GUB"/>
</dbReference>
<dbReference type="GO" id="GO:0008270">
    <property type="term" value="F:zinc ion binding"/>
    <property type="evidence" value="ECO:0007669"/>
    <property type="project" value="UniProtKB-KW"/>
</dbReference>
<dbReference type="EMBL" id="JAUJYN010000001">
    <property type="protein sequence ID" value="KAK1279464.1"/>
    <property type="molecule type" value="Genomic_DNA"/>
</dbReference>
<protein>
    <recommendedName>
        <fullName evidence="4">RING-type E3 ubiquitin transferase</fullName>
        <ecNumber evidence="4">2.3.2.27</ecNumber>
    </recommendedName>
</protein>
<evidence type="ECO:0000256" key="10">
    <source>
        <dbReference type="ARBA" id="ARBA00022786"/>
    </source>
</evidence>
<keyword evidence="6" id="KW-0812">Transmembrane</keyword>
<keyword evidence="8" id="KW-0732">Signal</keyword>
<evidence type="ECO:0000256" key="11">
    <source>
        <dbReference type="ARBA" id="ARBA00022833"/>
    </source>
</evidence>
<dbReference type="GO" id="GO:0030247">
    <property type="term" value="F:polysaccharide binding"/>
    <property type="evidence" value="ECO:0007669"/>
    <property type="project" value="InterPro"/>
</dbReference>
<evidence type="ECO:0000313" key="17">
    <source>
        <dbReference type="Proteomes" id="UP001179952"/>
    </source>
</evidence>
<accession>A0AAV9BSJ2</accession>
<organism evidence="16 17">
    <name type="scientific">Acorus gramineus</name>
    <name type="common">Dwarf sweet flag</name>
    <dbReference type="NCBI Taxonomy" id="55184"/>
    <lineage>
        <taxon>Eukaryota</taxon>
        <taxon>Viridiplantae</taxon>
        <taxon>Streptophyta</taxon>
        <taxon>Embryophyta</taxon>
        <taxon>Tracheophyta</taxon>
        <taxon>Spermatophyta</taxon>
        <taxon>Magnoliopsida</taxon>
        <taxon>Liliopsida</taxon>
        <taxon>Acoraceae</taxon>
        <taxon>Acorus</taxon>
    </lineage>
</organism>
<keyword evidence="9" id="KW-0863">Zinc-finger</keyword>
<dbReference type="GO" id="GO:0016301">
    <property type="term" value="F:kinase activity"/>
    <property type="evidence" value="ECO:0007669"/>
    <property type="project" value="UniProtKB-KW"/>
</dbReference>
<dbReference type="GO" id="GO:0061630">
    <property type="term" value="F:ubiquitin protein ligase activity"/>
    <property type="evidence" value="ECO:0007669"/>
    <property type="project" value="UniProtKB-EC"/>
</dbReference>
<dbReference type="GO" id="GO:0016020">
    <property type="term" value="C:membrane"/>
    <property type="evidence" value="ECO:0007669"/>
    <property type="project" value="UniProtKB-SubCell"/>
</dbReference>
<keyword evidence="13" id="KW-0472">Membrane</keyword>
<keyword evidence="16" id="KW-0675">Receptor</keyword>
<comment type="caution">
    <text evidence="16">The sequence shown here is derived from an EMBL/GenBank/DDBJ whole genome shotgun (WGS) entry which is preliminary data.</text>
</comment>
<sequence length="195" mass="22338">MINTITTTSTLNPYHHEDECSFTQCSESGLEIRFPFRLEQQPEFCGYPGFNLFCRHDTTYIELPFSGEFVVTYIDYLSQMLYVSDTNNCLPGRIIHLNLSSSPFDDPALSEVENDGQFYFPEWAYHRLERGEDLGVTTADDDEVEIVKKLTVVALWCIQWDLSDRPPMKKVVQMLEGGVESLLLPPNPFGSCFQV</sequence>
<reference evidence="16" key="2">
    <citation type="submission" date="2023-06" db="EMBL/GenBank/DDBJ databases">
        <authorList>
            <person name="Ma L."/>
            <person name="Liu K.-W."/>
            <person name="Li Z."/>
            <person name="Hsiao Y.-Y."/>
            <person name="Qi Y."/>
            <person name="Fu T."/>
            <person name="Tang G."/>
            <person name="Zhang D."/>
            <person name="Sun W.-H."/>
            <person name="Liu D.-K."/>
            <person name="Li Y."/>
            <person name="Chen G.-Z."/>
            <person name="Liu X.-D."/>
            <person name="Liao X.-Y."/>
            <person name="Jiang Y.-T."/>
            <person name="Yu X."/>
            <person name="Hao Y."/>
            <person name="Huang J."/>
            <person name="Zhao X.-W."/>
            <person name="Ke S."/>
            <person name="Chen Y.-Y."/>
            <person name="Wu W.-L."/>
            <person name="Hsu J.-L."/>
            <person name="Lin Y.-F."/>
            <person name="Huang M.-D."/>
            <person name="Li C.-Y."/>
            <person name="Huang L."/>
            <person name="Wang Z.-W."/>
            <person name="Zhao X."/>
            <person name="Zhong W.-Y."/>
            <person name="Peng D.-H."/>
            <person name="Ahmad S."/>
            <person name="Lan S."/>
            <person name="Zhang J.-S."/>
            <person name="Tsai W.-C."/>
            <person name="Van De Peer Y."/>
            <person name="Liu Z.-J."/>
        </authorList>
    </citation>
    <scope>NUCLEOTIDE SEQUENCE</scope>
    <source>
        <strain evidence="16">SCP</strain>
        <tissue evidence="16">Leaves</tissue>
    </source>
</reference>
<keyword evidence="16" id="KW-0418">Kinase</keyword>
<evidence type="ECO:0000256" key="2">
    <source>
        <dbReference type="ARBA" id="ARBA00004167"/>
    </source>
</evidence>
<evidence type="ECO:0000256" key="7">
    <source>
        <dbReference type="ARBA" id="ARBA00022723"/>
    </source>
</evidence>
<keyword evidence="12" id="KW-1133">Transmembrane helix</keyword>
<dbReference type="InterPro" id="IPR046948">
    <property type="entry name" value="ATL20-22-like"/>
</dbReference>
<evidence type="ECO:0000256" key="14">
    <source>
        <dbReference type="ARBA" id="ARBA00024209"/>
    </source>
</evidence>
<evidence type="ECO:0000256" key="8">
    <source>
        <dbReference type="ARBA" id="ARBA00022729"/>
    </source>
</evidence>
<proteinExistence type="inferred from homology"/>
<evidence type="ECO:0000259" key="15">
    <source>
        <dbReference type="Pfam" id="PF13947"/>
    </source>
</evidence>
<evidence type="ECO:0000313" key="16">
    <source>
        <dbReference type="EMBL" id="KAK1279464.1"/>
    </source>
</evidence>
<evidence type="ECO:0000256" key="6">
    <source>
        <dbReference type="ARBA" id="ARBA00022692"/>
    </source>
</evidence>
<evidence type="ECO:0000256" key="5">
    <source>
        <dbReference type="ARBA" id="ARBA00022679"/>
    </source>
</evidence>
<dbReference type="PANTHER" id="PTHR46279">
    <property type="entry name" value="RING/U-BOX SUPERFAMILY PROTEIN"/>
    <property type="match status" value="1"/>
</dbReference>
<keyword evidence="10" id="KW-0833">Ubl conjugation pathway</keyword>
<comment type="subcellular location">
    <subcellularLocation>
        <location evidence="2">Membrane</location>
        <topology evidence="2">Single-pass membrane protein</topology>
    </subcellularLocation>
</comment>
<dbReference type="Pfam" id="PF13947">
    <property type="entry name" value="GUB_WAK_bind"/>
    <property type="match status" value="1"/>
</dbReference>
<name>A0AAV9BSJ2_ACOGR</name>
<dbReference type="EC" id="2.3.2.27" evidence="4"/>
<evidence type="ECO:0000256" key="3">
    <source>
        <dbReference type="ARBA" id="ARBA00004906"/>
    </source>
</evidence>
<comment type="similarity">
    <text evidence="14">Belongs to the RING-type zinc finger family. ATL subfamily.</text>
</comment>
<keyword evidence="17" id="KW-1185">Reference proteome</keyword>
<gene>
    <name evidence="16" type="ORF">QJS04_geneDACA002943</name>
</gene>
<keyword evidence="7" id="KW-0479">Metal-binding</keyword>
<keyword evidence="11" id="KW-0862">Zinc</keyword>
<evidence type="ECO:0000256" key="4">
    <source>
        <dbReference type="ARBA" id="ARBA00012483"/>
    </source>
</evidence>
<evidence type="ECO:0000256" key="13">
    <source>
        <dbReference type="ARBA" id="ARBA00023136"/>
    </source>
</evidence>
<evidence type="ECO:0000256" key="1">
    <source>
        <dbReference type="ARBA" id="ARBA00000900"/>
    </source>
</evidence>
<comment type="catalytic activity">
    <reaction evidence="1">
        <text>S-ubiquitinyl-[E2 ubiquitin-conjugating enzyme]-L-cysteine + [acceptor protein]-L-lysine = [E2 ubiquitin-conjugating enzyme]-L-cysteine + N(6)-ubiquitinyl-[acceptor protein]-L-lysine.</text>
        <dbReference type="EC" id="2.3.2.27"/>
    </reaction>
</comment>
<keyword evidence="5" id="KW-0808">Transferase</keyword>
<feature type="domain" description="Wall-associated receptor kinase galacturonan-binding" evidence="15">
    <location>
        <begin position="20"/>
        <end position="85"/>
    </location>
</feature>
<dbReference type="Proteomes" id="UP001179952">
    <property type="component" value="Unassembled WGS sequence"/>
</dbReference>
<comment type="pathway">
    <text evidence="3">Protein modification; protein ubiquitination.</text>
</comment>
<dbReference type="AlphaFoldDB" id="A0AAV9BSJ2"/>